<dbReference type="PROSITE" id="PS51155">
    <property type="entry name" value="CHIT_BIND_RR_2"/>
    <property type="match status" value="1"/>
</dbReference>
<evidence type="ECO:0000256" key="4">
    <source>
        <dbReference type="SAM" id="SignalP"/>
    </source>
</evidence>
<name>A0A061QFW1_CUPSA</name>
<dbReference type="PRINTS" id="PR00947">
    <property type="entry name" value="CUTICLE"/>
</dbReference>
<gene>
    <name evidence="5" type="primary">CSH_0414</name>
</gene>
<dbReference type="GO" id="GO:0008010">
    <property type="term" value="F:structural constituent of chitin-based larval cuticle"/>
    <property type="evidence" value="ECO:0007669"/>
    <property type="project" value="TreeGrafter"/>
</dbReference>
<proteinExistence type="evidence at transcript level"/>
<dbReference type="Pfam" id="PF00379">
    <property type="entry name" value="Chitin_bind_4"/>
    <property type="match status" value="1"/>
</dbReference>
<evidence type="ECO:0000313" key="5">
    <source>
        <dbReference type="EMBL" id="JAC59267.1"/>
    </source>
</evidence>
<evidence type="ECO:0000256" key="1">
    <source>
        <dbReference type="ARBA" id="ARBA00002980"/>
    </source>
</evidence>
<dbReference type="PROSITE" id="PS00233">
    <property type="entry name" value="CHIT_BIND_RR_1"/>
    <property type="match status" value="1"/>
</dbReference>
<accession>A0A061QFW1</accession>
<protein>
    <submittedName>
        <fullName evidence="5">Putative cuticular protein</fullName>
    </submittedName>
</protein>
<evidence type="ECO:0000256" key="3">
    <source>
        <dbReference type="PROSITE-ProRule" id="PRU00497"/>
    </source>
</evidence>
<dbReference type="AlphaFoldDB" id="A0A061QFW1"/>
<dbReference type="GO" id="GO:0062129">
    <property type="term" value="C:chitin-based extracellular matrix"/>
    <property type="evidence" value="ECO:0007669"/>
    <property type="project" value="TreeGrafter"/>
</dbReference>
<organism evidence="5">
    <name type="scientific">Cupiennius salei</name>
    <name type="common">American wandering spider</name>
    <dbReference type="NCBI Taxonomy" id="6928"/>
    <lineage>
        <taxon>Eukaryota</taxon>
        <taxon>Metazoa</taxon>
        <taxon>Ecdysozoa</taxon>
        <taxon>Arthropoda</taxon>
        <taxon>Chelicerata</taxon>
        <taxon>Arachnida</taxon>
        <taxon>Araneae</taxon>
        <taxon>Araneomorphae</taxon>
        <taxon>Entelegynae</taxon>
        <taxon>Lycosoidea</taxon>
        <taxon>Ctenidae</taxon>
        <taxon>Cupiennius</taxon>
    </lineage>
</organism>
<feature type="chain" id="PRO_5001609893" evidence="4">
    <location>
        <begin position="17"/>
        <end position="141"/>
    </location>
</feature>
<dbReference type="InterPro" id="IPR031311">
    <property type="entry name" value="CHIT_BIND_RR_consensus"/>
</dbReference>
<dbReference type="InterPro" id="IPR000618">
    <property type="entry name" value="Insect_cuticle"/>
</dbReference>
<comment type="function">
    <text evidence="1">Component of the rigid cuticle of the spider.</text>
</comment>
<feature type="signal peptide" evidence="4">
    <location>
        <begin position="1"/>
        <end position="16"/>
    </location>
</feature>
<evidence type="ECO:0000256" key="2">
    <source>
        <dbReference type="ARBA" id="ARBA00022460"/>
    </source>
</evidence>
<dbReference type="PANTHER" id="PTHR10380">
    <property type="entry name" value="CUTICLE PROTEIN"/>
    <property type="match status" value="1"/>
</dbReference>
<dbReference type="EMBL" id="GBFC01000071">
    <property type="protein sequence ID" value="JAC59267.1"/>
    <property type="molecule type" value="mRNA"/>
</dbReference>
<sequence>MKYVIAALCLVSVAMAADVAMNVAGAAYNFGYNTGTGQSRVESGAAGNVAGSYSYIDANGDPRTVHYTAGPQGFQASGDTGVDRKTAAAAAAMAALAPKAPPAAVAAPAPVAPAWGYYGHHPYAYGHPHAYVHGLGYAAHW</sequence>
<keyword evidence="4" id="KW-0732">Signal</keyword>
<reference evidence="5" key="1">
    <citation type="submission" date="2014-05" db="EMBL/GenBank/DDBJ databases">
        <title>Assembled transcriptome sequences from leg hypodermis of the spider Cupiennius salei.</title>
        <authorList>
            <person name="French A.S."/>
            <person name="Li A.W."/>
            <person name="Meisner S."/>
            <person name="Torkkeli P.H."/>
        </authorList>
    </citation>
    <scope>NUCLEOTIDE SEQUENCE</scope>
    <source>
        <tissue evidence="5">Leg</tissue>
    </source>
</reference>
<dbReference type="InterPro" id="IPR050468">
    <property type="entry name" value="Cuticle_Struct_Prot"/>
</dbReference>
<keyword evidence="2 3" id="KW-0193">Cuticle</keyword>
<dbReference type="PANTHER" id="PTHR10380:SF240">
    <property type="match status" value="1"/>
</dbReference>